<organism evidence="2 3">
    <name type="scientific">Pycnococcus provasolii</name>
    <dbReference type="NCBI Taxonomy" id="41880"/>
    <lineage>
        <taxon>Eukaryota</taxon>
        <taxon>Viridiplantae</taxon>
        <taxon>Chlorophyta</taxon>
        <taxon>Pseudoscourfieldiophyceae</taxon>
        <taxon>Pseudoscourfieldiales</taxon>
        <taxon>Pycnococcaceae</taxon>
        <taxon>Pycnococcus</taxon>
    </lineage>
</organism>
<dbReference type="GO" id="GO:0046464">
    <property type="term" value="P:acylglycerol catabolic process"/>
    <property type="evidence" value="ECO:0007669"/>
    <property type="project" value="TreeGrafter"/>
</dbReference>
<dbReference type="InterPro" id="IPR000073">
    <property type="entry name" value="AB_hydrolase_1"/>
</dbReference>
<evidence type="ECO:0000313" key="2">
    <source>
        <dbReference type="EMBL" id="GHP07459.1"/>
    </source>
</evidence>
<dbReference type="GO" id="GO:0047372">
    <property type="term" value="F:monoacylglycerol lipase activity"/>
    <property type="evidence" value="ECO:0007669"/>
    <property type="project" value="TreeGrafter"/>
</dbReference>
<dbReference type="PANTHER" id="PTHR43798">
    <property type="entry name" value="MONOACYLGLYCEROL LIPASE"/>
    <property type="match status" value="1"/>
</dbReference>
<accession>A0A830HR10</accession>
<feature type="domain" description="AB hydrolase-1" evidence="1">
    <location>
        <begin position="33"/>
        <end position="296"/>
    </location>
</feature>
<proteinExistence type="predicted"/>
<dbReference type="InterPro" id="IPR050266">
    <property type="entry name" value="AB_hydrolase_sf"/>
</dbReference>
<dbReference type="Gene3D" id="3.40.50.1820">
    <property type="entry name" value="alpha/beta hydrolase"/>
    <property type="match status" value="1"/>
</dbReference>
<comment type="caution">
    <text evidence="2">The sequence shown here is derived from an EMBL/GenBank/DDBJ whole genome shotgun (WGS) entry which is preliminary data.</text>
</comment>
<reference evidence="2" key="1">
    <citation type="submission" date="2020-10" db="EMBL/GenBank/DDBJ databases">
        <title>Unveiling of a novel bifunctional photoreceptor, Dualchrome1, isolated from a cosmopolitan green alga.</title>
        <authorList>
            <person name="Suzuki S."/>
            <person name="Kawachi M."/>
        </authorList>
    </citation>
    <scope>NUCLEOTIDE SEQUENCE</scope>
    <source>
        <strain evidence="2">NIES 2893</strain>
    </source>
</reference>
<dbReference type="EMBL" id="BNJQ01000017">
    <property type="protein sequence ID" value="GHP07459.1"/>
    <property type="molecule type" value="Genomic_DNA"/>
</dbReference>
<protein>
    <recommendedName>
        <fullName evidence="1">AB hydrolase-1 domain-containing protein</fullName>
    </recommendedName>
</protein>
<keyword evidence="3" id="KW-1185">Reference proteome</keyword>
<dbReference type="OrthoDB" id="194865at2759"/>
<gene>
    <name evidence="2" type="ORF">PPROV_000620100</name>
</gene>
<name>A0A830HR10_9CHLO</name>
<dbReference type="PANTHER" id="PTHR43798:SF5">
    <property type="entry name" value="MONOACYLGLYCEROL LIPASE ABHD6"/>
    <property type="match status" value="1"/>
</dbReference>
<dbReference type="Proteomes" id="UP000660262">
    <property type="component" value="Unassembled WGS sequence"/>
</dbReference>
<evidence type="ECO:0000313" key="3">
    <source>
        <dbReference type="Proteomes" id="UP000660262"/>
    </source>
</evidence>
<dbReference type="AlphaFoldDB" id="A0A830HR10"/>
<sequence length="315" mass="35150">MDAWRTTTHEVCGGCRLAVHEYANDDTAPHVTVLLLHATGFHARAYEVIAAKLVRECRARVVAPDLPFHGETAVLNDGVERADALYSWQNIADRVVAPLCDALRLDERGVVVFGHSMGGAVGHRLAEIRPRVVRSLVAFEPIIRQDVEVETVELRVAFEAQRDILSSTAQRRKNSPHETVQGAFEAHRGRAIFAAWHDDCLLAYVKYGFHWETAVQSLRGTLLCEPANEARMYQGGPIHVHPTNVHCPVMMLMGGLRRAQRPECISAEKYCVRTESSLVIMPNASHFGPFEDPNAICECVRRSAMQSYQMCNSKL</sequence>
<evidence type="ECO:0000259" key="1">
    <source>
        <dbReference type="Pfam" id="PF12697"/>
    </source>
</evidence>
<dbReference type="Pfam" id="PF12697">
    <property type="entry name" value="Abhydrolase_6"/>
    <property type="match status" value="1"/>
</dbReference>
<dbReference type="InterPro" id="IPR029058">
    <property type="entry name" value="AB_hydrolase_fold"/>
</dbReference>
<dbReference type="SUPFAM" id="SSF53474">
    <property type="entry name" value="alpha/beta-Hydrolases"/>
    <property type="match status" value="1"/>
</dbReference>
<dbReference type="GO" id="GO:0016020">
    <property type="term" value="C:membrane"/>
    <property type="evidence" value="ECO:0007669"/>
    <property type="project" value="TreeGrafter"/>
</dbReference>